<comment type="subcellular location">
    <subcellularLocation>
        <location evidence="1">Secreted</location>
    </subcellularLocation>
</comment>
<organism evidence="3 5">
    <name type="scientific">Acetobacter cibinongensis</name>
    <dbReference type="NCBI Taxonomy" id="146475"/>
    <lineage>
        <taxon>Bacteria</taxon>
        <taxon>Pseudomonadati</taxon>
        <taxon>Pseudomonadota</taxon>
        <taxon>Alphaproteobacteria</taxon>
        <taxon>Acetobacterales</taxon>
        <taxon>Acetobacteraceae</taxon>
        <taxon>Acetobacter</taxon>
    </lineage>
</organism>
<gene>
    <name evidence="3" type="ORF">Abci_016_093</name>
    <name evidence="4" type="ORF">ACI01nite_13800</name>
</gene>
<keyword evidence="2" id="KW-0964">Secreted</keyword>
<dbReference type="STRING" id="1231339.Abci_016_093"/>
<accession>A0A6N3SQT5</accession>
<proteinExistence type="predicted"/>
<dbReference type="Proteomes" id="UP000321891">
    <property type="component" value="Unassembled WGS sequence"/>
</dbReference>
<dbReference type="RefSeq" id="WP_052944809.1">
    <property type="nucleotide sequence ID" value="NZ_BAMV01000016.1"/>
</dbReference>
<dbReference type="Proteomes" id="UP000032671">
    <property type="component" value="Unassembled WGS sequence"/>
</dbReference>
<evidence type="ECO:0000313" key="4">
    <source>
        <dbReference type="EMBL" id="GEL58778.1"/>
    </source>
</evidence>
<dbReference type="GO" id="GO:0005576">
    <property type="term" value="C:extracellular region"/>
    <property type="evidence" value="ECO:0007669"/>
    <property type="project" value="UniProtKB-SubCell"/>
</dbReference>
<dbReference type="EMBL" id="BJVU01000004">
    <property type="protein sequence ID" value="GEL58778.1"/>
    <property type="molecule type" value="Genomic_DNA"/>
</dbReference>
<evidence type="ECO:0000313" key="6">
    <source>
        <dbReference type="Proteomes" id="UP000321891"/>
    </source>
</evidence>
<evidence type="ECO:0000313" key="5">
    <source>
        <dbReference type="Proteomes" id="UP000032671"/>
    </source>
</evidence>
<dbReference type="EMBL" id="BAMV01000016">
    <property type="protein sequence ID" value="GAN60747.1"/>
    <property type="molecule type" value="Genomic_DNA"/>
</dbReference>
<dbReference type="InterPro" id="IPR017996">
    <property type="entry name" value="MRJP/yellow-related"/>
</dbReference>
<dbReference type="SUPFAM" id="SSF101898">
    <property type="entry name" value="NHL repeat"/>
    <property type="match status" value="1"/>
</dbReference>
<dbReference type="Pfam" id="PF03022">
    <property type="entry name" value="MRJP"/>
    <property type="match status" value="1"/>
</dbReference>
<evidence type="ECO:0000256" key="1">
    <source>
        <dbReference type="ARBA" id="ARBA00004613"/>
    </source>
</evidence>
<dbReference type="Gene3D" id="2.120.10.30">
    <property type="entry name" value="TolB, C-terminal domain"/>
    <property type="match status" value="1"/>
</dbReference>
<name>A0A0D6N424_9PROT</name>
<dbReference type="PANTHER" id="PTHR10009:SF18">
    <property type="entry name" value="PROTEIN YELLOW-LIKE PROTEIN"/>
    <property type="match status" value="1"/>
</dbReference>
<dbReference type="AlphaFoldDB" id="A0A0D6N424"/>
<dbReference type="InterPro" id="IPR011042">
    <property type="entry name" value="6-blade_b-propeller_TolB-like"/>
</dbReference>
<evidence type="ECO:0000256" key="2">
    <source>
        <dbReference type="ARBA" id="ARBA00022525"/>
    </source>
</evidence>
<protein>
    <submittedName>
        <fullName evidence="3">Gluconolactonase</fullName>
    </submittedName>
</protein>
<keyword evidence="6" id="KW-1185">Reference proteome</keyword>
<sequence length="382" mass="40770">MLFRSSVFPHQSALRVALATAGICLLAGTQPAFALHMPKVPELSASALTPAIKSDKQVWDAIVPLPDGRFIFEAPIWVGNTPPQLSVRAQDGTFSPYPSESWNALDGDASQRIVSAAGMFLREDGTLWVLDSGVPDHKATAVAPAKLIQIDTKQNKVVRTVVVDSTALHKESILSGVAVHDDTAYVADSGVAGILVIDLKNGTTRRFLDRHPSLMATRPIVTPTGPVKTAEGHLLAIDASMIAVSPDGKWIVVQPPGGYLSRVETSIFTDPDVTAAAFEESVTQWFKTPSLGGMTIAPDGTLYWSDITTGSILSYTVGRVPRRLITDPRLQWPATPGLDNAGHLYVPAAQLDHTAAFTHAAPTVSWPVTVYKLTLPPAPLAP</sequence>
<comment type="caution">
    <text evidence="3">The sequence shown here is derived from an EMBL/GenBank/DDBJ whole genome shotgun (WGS) entry which is preliminary data.</text>
</comment>
<reference evidence="3 5" key="1">
    <citation type="submission" date="2012-11" db="EMBL/GenBank/DDBJ databases">
        <title>Whole genome sequence of Acetobacter cibinongensis 4H-1.</title>
        <authorList>
            <person name="Azuma Y."/>
            <person name="Higashiura N."/>
            <person name="Hirakawa H."/>
            <person name="Matsushita K."/>
        </authorList>
    </citation>
    <scope>NUCLEOTIDE SEQUENCE [LARGE SCALE GENOMIC DNA]</scope>
    <source>
        <strain evidence="3 5">4H-1</strain>
    </source>
</reference>
<evidence type="ECO:0000313" key="3">
    <source>
        <dbReference type="EMBL" id="GAN60747.1"/>
    </source>
</evidence>
<accession>A0A0D6N424</accession>
<reference evidence="4 6" key="2">
    <citation type="submission" date="2019-07" db="EMBL/GenBank/DDBJ databases">
        <title>Whole genome shotgun sequence of Acetobacter cibinongensis NBRC 16605.</title>
        <authorList>
            <person name="Hosoyama A."/>
            <person name="Uohara A."/>
            <person name="Ohji S."/>
            <person name="Ichikawa N."/>
        </authorList>
    </citation>
    <scope>NUCLEOTIDE SEQUENCE [LARGE SCALE GENOMIC DNA]</scope>
    <source>
        <strain evidence="4 6">NBRC 16605</strain>
    </source>
</reference>
<dbReference type="PANTHER" id="PTHR10009">
    <property type="entry name" value="PROTEIN YELLOW-RELATED"/>
    <property type="match status" value="1"/>
</dbReference>